<dbReference type="Proteomes" id="UP000315816">
    <property type="component" value="Unassembled WGS sequence"/>
</dbReference>
<dbReference type="RefSeq" id="WP_142854344.1">
    <property type="nucleotide sequence ID" value="NZ_FXWW01000005.1"/>
</dbReference>
<evidence type="ECO:0000256" key="3">
    <source>
        <dbReference type="ARBA" id="ARBA00022475"/>
    </source>
</evidence>
<dbReference type="AlphaFoldDB" id="A0A545SNX4"/>
<keyword evidence="2 8" id="KW-0813">Transport</keyword>
<feature type="domain" description="MotA/TolQ/ExbB proton channel" evidence="10">
    <location>
        <begin position="83"/>
        <end position="194"/>
    </location>
</feature>
<evidence type="ECO:0000256" key="2">
    <source>
        <dbReference type="ARBA" id="ARBA00022448"/>
    </source>
</evidence>
<accession>A0A545SNX4</accession>
<evidence type="ECO:0000256" key="1">
    <source>
        <dbReference type="ARBA" id="ARBA00004651"/>
    </source>
</evidence>
<dbReference type="EMBL" id="VICH01000009">
    <property type="protein sequence ID" value="TQV66679.1"/>
    <property type="molecule type" value="Genomic_DNA"/>
</dbReference>
<dbReference type="InterPro" id="IPR002898">
    <property type="entry name" value="MotA_ExbB_proton_chnl"/>
</dbReference>
<gene>
    <name evidence="11" type="ORF">FIL88_13225</name>
</gene>
<protein>
    <submittedName>
        <fullName evidence="11">MotA/TolQ/ExbB proton channel family protein</fullName>
    </submittedName>
</protein>
<keyword evidence="3" id="KW-1003">Cell membrane</keyword>
<name>A0A545SNX4_9RHOB</name>
<organism evidence="11 12">
    <name type="scientific">Aliiroseovarius halocynthiae</name>
    <dbReference type="NCBI Taxonomy" id="985055"/>
    <lineage>
        <taxon>Bacteria</taxon>
        <taxon>Pseudomonadati</taxon>
        <taxon>Pseudomonadota</taxon>
        <taxon>Alphaproteobacteria</taxon>
        <taxon>Rhodobacterales</taxon>
        <taxon>Paracoccaceae</taxon>
        <taxon>Aliiroseovarius</taxon>
    </lineage>
</organism>
<evidence type="ECO:0000313" key="12">
    <source>
        <dbReference type="Proteomes" id="UP000315816"/>
    </source>
</evidence>
<keyword evidence="7 9" id="KW-0472">Membrane</keyword>
<dbReference type="PANTHER" id="PTHR30625">
    <property type="entry name" value="PROTEIN TOLQ"/>
    <property type="match status" value="1"/>
</dbReference>
<feature type="transmembrane region" description="Helical" evidence="9">
    <location>
        <begin position="20"/>
        <end position="41"/>
    </location>
</feature>
<keyword evidence="4 9" id="KW-0812">Transmembrane</keyword>
<dbReference type="GO" id="GO:0017038">
    <property type="term" value="P:protein import"/>
    <property type="evidence" value="ECO:0007669"/>
    <property type="project" value="TreeGrafter"/>
</dbReference>
<comment type="caution">
    <text evidence="11">The sequence shown here is derived from an EMBL/GenBank/DDBJ whole genome shotgun (WGS) entry which is preliminary data.</text>
</comment>
<evidence type="ECO:0000256" key="7">
    <source>
        <dbReference type="ARBA" id="ARBA00023136"/>
    </source>
</evidence>
<evidence type="ECO:0000256" key="5">
    <source>
        <dbReference type="ARBA" id="ARBA00022927"/>
    </source>
</evidence>
<dbReference type="OrthoDB" id="4045at2"/>
<dbReference type="Pfam" id="PF01618">
    <property type="entry name" value="MotA_ExbB"/>
    <property type="match status" value="1"/>
</dbReference>
<evidence type="ECO:0000256" key="8">
    <source>
        <dbReference type="RuleBase" id="RU004057"/>
    </source>
</evidence>
<dbReference type="PANTHER" id="PTHR30625:SF15">
    <property type="entry name" value="BIOPOLYMER TRANSPORT PROTEIN EXBB"/>
    <property type="match status" value="1"/>
</dbReference>
<dbReference type="GO" id="GO:0005886">
    <property type="term" value="C:plasma membrane"/>
    <property type="evidence" value="ECO:0007669"/>
    <property type="project" value="UniProtKB-SubCell"/>
</dbReference>
<feature type="transmembrane region" description="Helical" evidence="9">
    <location>
        <begin position="161"/>
        <end position="187"/>
    </location>
</feature>
<evidence type="ECO:0000256" key="9">
    <source>
        <dbReference type="SAM" id="Phobius"/>
    </source>
</evidence>
<reference evidence="11 12" key="1">
    <citation type="submission" date="2019-06" db="EMBL/GenBank/DDBJ databases">
        <title>A novel species of marine bacteria.</title>
        <authorList>
            <person name="Wang Y."/>
        </authorList>
    </citation>
    <scope>NUCLEOTIDE SEQUENCE [LARGE SCALE GENOMIC DNA]</scope>
    <source>
        <strain evidence="11 12">MA1-10</strain>
    </source>
</reference>
<comment type="subcellular location">
    <subcellularLocation>
        <location evidence="1">Cell membrane</location>
        <topology evidence="1">Multi-pass membrane protein</topology>
    </subcellularLocation>
    <subcellularLocation>
        <location evidence="8">Membrane</location>
        <topology evidence="8">Multi-pass membrane protein</topology>
    </subcellularLocation>
</comment>
<keyword evidence="12" id="KW-1185">Reference proteome</keyword>
<keyword evidence="5 8" id="KW-0653">Protein transport</keyword>
<keyword evidence="6 9" id="KW-1133">Transmembrane helix</keyword>
<comment type="similarity">
    <text evidence="8">Belongs to the exbB/tolQ family.</text>
</comment>
<proteinExistence type="inferred from homology"/>
<sequence>MELLSSIQAHLSEFIELGGPVVAVLLAMSVLSLATVIYKVAQYRAQGVGRRKSLETALRAWDLGNDKQAFSDAGVSRNHLKSYVLEAMEQAAAGDNSALAQRLVSRSEESLTRLEKGFRLLDTIAQVAPLLGLFGTVLGMIEAFQKLQNAGSAVDPSILAGGIWVALMTTAVGLAVAMPTQLFLTWLETRISDERVFADKAIHMVLCRTKELDHAA</sequence>
<evidence type="ECO:0000259" key="10">
    <source>
        <dbReference type="Pfam" id="PF01618"/>
    </source>
</evidence>
<dbReference type="InterPro" id="IPR050790">
    <property type="entry name" value="ExbB/TolQ_transport"/>
</dbReference>
<feature type="transmembrane region" description="Helical" evidence="9">
    <location>
        <begin position="120"/>
        <end position="141"/>
    </location>
</feature>
<evidence type="ECO:0000256" key="4">
    <source>
        <dbReference type="ARBA" id="ARBA00022692"/>
    </source>
</evidence>
<evidence type="ECO:0000313" key="11">
    <source>
        <dbReference type="EMBL" id="TQV66679.1"/>
    </source>
</evidence>
<evidence type="ECO:0000256" key="6">
    <source>
        <dbReference type="ARBA" id="ARBA00022989"/>
    </source>
</evidence>